<evidence type="ECO:0000259" key="7">
    <source>
        <dbReference type="Pfam" id="PF20655"/>
    </source>
</evidence>
<evidence type="ECO:0000259" key="6">
    <source>
        <dbReference type="Pfam" id="PF04129"/>
    </source>
</evidence>
<sequence length="616" mass="72252">MDLREYSESILTNLKNCEDENMAEILNQQEDLAHLYMEMSASGNILLNIEEMLTKFESGLGNISSEIKSLQSQTLNLSVQMNNRKDLDNKLKHYVSQVMIAPELTNKLLYSEIDEGYIIFVNQLKEKLKYIKFQGKIRYQDQEIIPPSMKDIIPVLRNISDKVTWKIKNFIWNFILSIVKPRINMTLLQESMLKYKDFLQFLRENSQENYVELCMKYTEAMSSVNFSYFKAYMAGIKKKIKDDSTKLDVIISEISDHSLWKVRGFELNNRHSIIDSLETLEPITSDNKKESFYIERLFQSACISLMSSFQESFAFTLDFFGLKPEQYNPIFGDIYIQTFQNIIDTFALLFSNTYDVLGLLLVLRINSALEYTIEKKNMTALLSFFERVRMICWPRLQFLLDTNLREMEKAYYLRATDITLHPLTSRFTQFIVSLHKISPTDDMFRQRLALFKRALMHSLTRLSQDISDEKNRTVFLINNLDYLITEFNDQGLVLSDDFLQLEGDLNNLIEIFLKMQLKEVFGALMGIIENPEKASPEDVETVLKDFNINWKKGIHLLEVIEKDLFTGKEIQKDILRRTYTTFLMDYNDFVEIIKRSYLHLSNLLVSARGIMAETQR</sequence>
<feature type="domain" description="Vps52 C-terminal" evidence="7">
    <location>
        <begin position="220"/>
        <end position="493"/>
    </location>
</feature>
<comment type="subcellular location">
    <subcellularLocation>
        <location evidence="1">Golgi apparatus</location>
        <location evidence="1">trans-Golgi network</location>
    </subcellularLocation>
</comment>
<keyword evidence="3" id="KW-0813">Transport</keyword>
<dbReference type="PANTHER" id="PTHR14190">
    <property type="entry name" value="SUPPRESSOR OF ACTIN MUTATIONS 2/VACUOLAR PROTEIN SORTING 52"/>
    <property type="match status" value="1"/>
</dbReference>
<dbReference type="GO" id="GO:0032456">
    <property type="term" value="P:endocytic recycling"/>
    <property type="evidence" value="ECO:0007669"/>
    <property type="project" value="TreeGrafter"/>
</dbReference>
<keyword evidence="9" id="KW-1185">Reference proteome</keyword>
<dbReference type="GO" id="GO:0005829">
    <property type="term" value="C:cytosol"/>
    <property type="evidence" value="ECO:0007669"/>
    <property type="project" value="GOC"/>
</dbReference>
<evidence type="ECO:0000256" key="5">
    <source>
        <dbReference type="ARBA" id="ARBA00023034"/>
    </source>
</evidence>
<evidence type="ECO:0000256" key="4">
    <source>
        <dbReference type="ARBA" id="ARBA00022927"/>
    </source>
</evidence>
<dbReference type="GO" id="GO:0019905">
    <property type="term" value="F:syntaxin binding"/>
    <property type="evidence" value="ECO:0007669"/>
    <property type="project" value="TreeGrafter"/>
</dbReference>
<dbReference type="Pfam" id="PF20655">
    <property type="entry name" value="Vps52_C"/>
    <property type="match status" value="1"/>
</dbReference>
<keyword evidence="4" id="KW-0653">Protein transport</keyword>
<dbReference type="InterPro" id="IPR007258">
    <property type="entry name" value="Vps52"/>
</dbReference>
<dbReference type="GO" id="GO:0006896">
    <property type="term" value="P:Golgi to vacuole transport"/>
    <property type="evidence" value="ECO:0007669"/>
    <property type="project" value="TreeGrafter"/>
</dbReference>
<dbReference type="Proteomes" id="UP001162131">
    <property type="component" value="Unassembled WGS sequence"/>
</dbReference>
<dbReference type="InterPro" id="IPR048361">
    <property type="entry name" value="Vps52_C"/>
</dbReference>
<evidence type="ECO:0000313" key="8">
    <source>
        <dbReference type="EMBL" id="CAG9318593.1"/>
    </source>
</evidence>
<dbReference type="GO" id="GO:0015031">
    <property type="term" value="P:protein transport"/>
    <property type="evidence" value="ECO:0007669"/>
    <property type="project" value="UniProtKB-KW"/>
</dbReference>
<dbReference type="GO" id="GO:0000938">
    <property type="term" value="C:GARP complex"/>
    <property type="evidence" value="ECO:0007669"/>
    <property type="project" value="TreeGrafter"/>
</dbReference>
<dbReference type="Pfam" id="PF04129">
    <property type="entry name" value="Vps52_CC"/>
    <property type="match status" value="1"/>
</dbReference>
<protein>
    <submittedName>
        <fullName evidence="8">Uncharacterized protein</fullName>
    </submittedName>
</protein>
<dbReference type="EMBL" id="CAJZBQ010000021">
    <property type="protein sequence ID" value="CAG9318593.1"/>
    <property type="molecule type" value="Genomic_DNA"/>
</dbReference>
<evidence type="ECO:0000256" key="2">
    <source>
        <dbReference type="ARBA" id="ARBA00008180"/>
    </source>
</evidence>
<reference evidence="8" key="1">
    <citation type="submission" date="2021-09" db="EMBL/GenBank/DDBJ databases">
        <authorList>
            <consortium name="AG Swart"/>
            <person name="Singh M."/>
            <person name="Singh A."/>
            <person name="Seah K."/>
            <person name="Emmerich C."/>
        </authorList>
    </citation>
    <scope>NUCLEOTIDE SEQUENCE</scope>
    <source>
        <strain evidence="8">ATCC30299</strain>
    </source>
</reference>
<keyword evidence="5" id="KW-0333">Golgi apparatus</keyword>
<organism evidence="8 9">
    <name type="scientific">Blepharisma stoltei</name>
    <dbReference type="NCBI Taxonomy" id="1481888"/>
    <lineage>
        <taxon>Eukaryota</taxon>
        <taxon>Sar</taxon>
        <taxon>Alveolata</taxon>
        <taxon>Ciliophora</taxon>
        <taxon>Postciliodesmatophora</taxon>
        <taxon>Heterotrichea</taxon>
        <taxon>Heterotrichida</taxon>
        <taxon>Blepharismidae</taxon>
        <taxon>Blepharisma</taxon>
    </lineage>
</organism>
<gene>
    <name evidence="8" type="ORF">BSTOLATCC_MIC21967</name>
</gene>
<dbReference type="AlphaFoldDB" id="A0AAU9IY20"/>
<accession>A0AAU9IY20</accession>
<feature type="domain" description="Vps52 coiled-coil" evidence="6">
    <location>
        <begin position="30"/>
        <end position="202"/>
    </location>
</feature>
<proteinExistence type="inferred from homology"/>
<dbReference type="PANTHER" id="PTHR14190:SF7">
    <property type="entry name" value="VACUOLAR PROTEIN SORTING-ASSOCIATED PROTEIN 52 HOMOLOG"/>
    <property type="match status" value="1"/>
</dbReference>
<name>A0AAU9IY20_9CILI</name>
<comment type="caution">
    <text evidence="8">The sequence shown here is derived from an EMBL/GenBank/DDBJ whole genome shotgun (WGS) entry which is preliminary data.</text>
</comment>
<dbReference type="GO" id="GO:0042147">
    <property type="term" value="P:retrograde transport, endosome to Golgi"/>
    <property type="evidence" value="ECO:0007669"/>
    <property type="project" value="TreeGrafter"/>
</dbReference>
<dbReference type="InterPro" id="IPR048319">
    <property type="entry name" value="Vps52_CC"/>
</dbReference>
<comment type="similarity">
    <text evidence="2">Belongs to the VPS52 family.</text>
</comment>
<evidence type="ECO:0000256" key="3">
    <source>
        <dbReference type="ARBA" id="ARBA00022448"/>
    </source>
</evidence>
<evidence type="ECO:0000256" key="1">
    <source>
        <dbReference type="ARBA" id="ARBA00004601"/>
    </source>
</evidence>
<evidence type="ECO:0000313" key="9">
    <source>
        <dbReference type="Proteomes" id="UP001162131"/>
    </source>
</evidence>